<feature type="domain" description="CUE" evidence="9">
    <location>
        <begin position="8"/>
        <end position="51"/>
    </location>
</feature>
<protein>
    <recommendedName>
        <fullName evidence="2">RBR-type E3 ubiquitin transferase</fullName>
        <ecNumber evidence="2">2.3.2.31</ecNumber>
    </recommendedName>
</protein>
<dbReference type="GO" id="GO:0061630">
    <property type="term" value="F:ubiquitin protein ligase activity"/>
    <property type="evidence" value="ECO:0007669"/>
    <property type="project" value="UniProtKB-EC"/>
</dbReference>
<dbReference type="SUPFAM" id="SSF57850">
    <property type="entry name" value="RING/U-box"/>
    <property type="match status" value="3"/>
</dbReference>
<dbReference type="Pfam" id="PF01485">
    <property type="entry name" value="IBR"/>
    <property type="match status" value="2"/>
</dbReference>
<dbReference type="VEuPathDB" id="AmoebaDB:NF0099220"/>
<dbReference type="EMBL" id="VFQX01000002">
    <property type="protein sequence ID" value="KAF0984407.1"/>
    <property type="molecule type" value="Genomic_DNA"/>
</dbReference>
<dbReference type="Gene3D" id="3.30.40.10">
    <property type="entry name" value="Zinc/RING finger domain, C3HC4 (zinc finger)"/>
    <property type="match status" value="1"/>
</dbReference>
<evidence type="ECO:0000256" key="5">
    <source>
        <dbReference type="ARBA" id="ARBA00022737"/>
    </source>
</evidence>
<dbReference type="InterPro" id="IPR013083">
    <property type="entry name" value="Znf_RING/FYVE/PHD"/>
</dbReference>
<dbReference type="InterPro" id="IPR003892">
    <property type="entry name" value="CUE"/>
</dbReference>
<evidence type="ECO:0000256" key="1">
    <source>
        <dbReference type="ARBA" id="ARBA00001798"/>
    </source>
</evidence>
<dbReference type="InterPro" id="IPR031127">
    <property type="entry name" value="E3_UB_ligase_RBR"/>
</dbReference>
<dbReference type="InterPro" id="IPR002867">
    <property type="entry name" value="IBR_dom"/>
</dbReference>
<dbReference type="VEuPathDB" id="AmoebaDB:NF0099210"/>
<organism evidence="11 12">
    <name type="scientific">Naegleria fowleri</name>
    <name type="common">Brain eating amoeba</name>
    <dbReference type="NCBI Taxonomy" id="5763"/>
    <lineage>
        <taxon>Eukaryota</taxon>
        <taxon>Discoba</taxon>
        <taxon>Heterolobosea</taxon>
        <taxon>Tetramitia</taxon>
        <taxon>Eutetramitia</taxon>
        <taxon>Vahlkampfiidae</taxon>
        <taxon>Naegleria</taxon>
    </lineage>
</organism>
<evidence type="ECO:0000313" key="12">
    <source>
        <dbReference type="Proteomes" id="UP000444721"/>
    </source>
</evidence>
<reference evidence="11 12" key="1">
    <citation type="journal article" date="2019" name="Sci. Rep.">
        <title>Nanopore sequencing improves the draft genome of the human pathogenic amoeba Naegleria fowleri.</title>
        <authorList>
            <person name="Liechti N."/>
            <person name="Schurch N."/>
            <person name="Bruggmann R."/>
            <person name="Wittwer M."/>
        </authorList>
    </citation>
    <scope>NUCLEOTIDE SEQUENCE [LARGE SCALE GENOMIC DNA]</scope>
    <source>
        <strain evidence="11 12">ATCC 30894</strain>
    </source>
</reference>
<evidence type="ECO:0000256" key="2">
    <source>
        <dbReference type="ARBA" id="ARBA00012251"/>
    </source>
</evidence>
<dbReference type="CDD" id="cd14279">
    <property type="entry name" value="CUE"/>
    <property type="match status" value="1"/>
</dbReference>
<dbReference type="GeneID" id="68107524"/>
<dbReference type="EC" id="2.3.2.31" evidence="2"/>
<evidence type="ECO:0000256" key="4">
    <source>
        <dbReference type="ARBA" id="ARBA00022723"/>
    </source>
</evidence>
<evidence type="ECO:0000256" key="7">
    <source>
        <dbReference type="ARBA" id="ARBA00022786"/>
    </source>
</evidence>
<dbReference type="InterPro" id="IPR018957">
    <property type="entry name" value="Znf_C3HC4_RING-type"/>
</dbReference>
<evidence type="ECO:0000256" key="3">
    <source>
        <dbReference type="ARBA" id="ARBA00022679"/>
    </source>
</evidence>
<dbReference type="RefSeq" id="XP_044569120.1">
    <property type="nucleotide sequence ID" value="XM_044706322.1"/>
</dbReference>
<dbReference type="GO" id="GO:0008270">
    <property type="term" value="F:zinc ion binding"/>
    <property type="evidence" value="ECO:0007669"/>
    <property type="project" value="UniProtKB-KW"/>
</dbReference>
<dbReference type="AlphaFoldDB" id="A0A6A5C530"/>
<keyword evidence="8" id="KW-0862">Zinc</keyword>
<dbReference type="Gene3D" id="1.20.120.1750">
    <property type="match status" value="1"/>
</dbReference>
<keyword evidence="5" id="KW-0677">Repeat</keyword>
<comment type="catalytic activity">
    <reaction evidence="1">
        <text>[E2 ubiquitin-conjugating enzyme]-S-ubiquitinyl-L-cysteine + [acceptor protein]-L-lysine = [E2 ubiquitin-conjugating enzyme]-L-cysteine + [acceptor protein]-N(6)-ubiquitinyl-L-lysine.</text>
        <dbReference type="EC" id="2.3.2.31"/>
    </reaction>
</comment>
<dbReference type="VEuPathDB" id="AmoebaDB:NfTy_000190"/>
<dbReference type="SMART" id="SM00647">
    <property type="entry name" value="IBR"/>
    <property type="match status" value="2"/>
</dbReference>
<feature type="domain" description="RING-type" evidence="10">
    <location>
        <begin position="216"/>
        <end position="427"/>
    </location>
</feature>
<dbReference type="PANTHER" id="PTHR11685">
    <property type="entry name" value="RBR FAMILY RING FINGER AND IBR DOMAIN-CONTAINING"/>
    <property type="match status" value="1"/>
</dbReference>
<dbReference type="CDD" id="cd20346">
    <property type="entry name" value="BRcat_RBR_ANKIB1"/>
    <property type="match status" value="1"/>
</dbReference>
<sequence>MNHTQATVEEELFQNLCALFPHLETELIESVMEQCSNEEEACIELLVDITADDEEEETLVEHMIHTVVPHVLSGSSTLVPLNHSQVNDDDDHYRNEDGFENHEEEEVIDEKERGVEFKNENESSSYQRRISKSGRAKKLFTILRGHEILDEMERELSVVSTILPVQTKYQTDAILKIYKWNTEKLIQDYGELGIDGILSKCGLLVNKSEDDTQDHHVSCCDSCFSENVTLIKNDICGHEFCEDCWRSYVEASISQGLLNGNKINCMAFGCNATITEEFMMSFVSDKFNEMFLKTKIDLFVANNHRLRWCVTPNCEGCIKKLCDENLYYVHCDCDAEFCFHCGEEPHFPASCSMFQKFRQIGQDVSRNVEFIKNTSTQCPGCKVFITKHQGCDQMTCALCHTRFCYSCGKQHGYGVMCSGIKERGNSKYNDEDYYIEEIHTRYQYKYNLYKQWLIEQQSSQYLYNLIVSSRSTATSRFGYCDSDFKFMFAMLSMIIRTRRLLKSCSVFAFFAFGLDVFLKEHSLTKKVDKSLKRNVGEKKKTEKAKQVIRHDLQNLKTYGFLFDSHYESLEKYVQELLGHLHDFVAKGFDEAKHMSFAGFKIQTNKLTEVVTKQTENLLETIKRMEMNDLKQQ</sequence>
<keyword evidence="4" id="KW-0479">Metal-binding</keyword>
<evidence type="ECO:0000256" key="6">
    <source>
        <dbReference type="ARBA" id="ARBA00022771"/>
    </source>
</evidence>
<dbReference type="Pfam" id="PF00097">
    <property type="entry name" value="zf-C3HC4"/>
    <property type="match status" value="1"/>
</dbReference>
<dbReference type="GO" id="GO:0043130">
    <property type="term" value="F:ubiquitin binding"/>
    <property type="evidence" value="ECO:0007669"/>
    <property type="project" value="InterPro"/>
</dbReference>
<dbReference type="SUPFAM" id="SSF46934">
    <property type="entry name" value="UBA-like"/>
    <property type="match status" value="1"/>
</dbReference>
<keyword evidence="3" id="KW-0808">Transferase</keyword>
<gene>
    <name evidence="11" type="ORF">FDP41_000306</name>
</gene>
<comment type="caution">
    <text evidence="11">The sequence shown here is derived from an EMBL/GenBank/DDBJ whole genome shotgun (WGS) entry which is preliminary data.</text>
</comment>
<keyword evidence="6" id="KW-0863">Zinc-finger</keyword>
<name>A0A6A5C530_NAEFO</name>
<dbReference type="PROSITE" id="PS51140">
    <property type="entry name" value="CUE"/>
    <property type="match status" value="1"/>
</dbReference>
<dbReference type="PROSITE" id="PS51873">
    <property type="entry name" value="TRIAD"/>
    <property type="match status" value="1"/>
</dbReference>
<dbReference type="Gene3D" id="1.10.8.10">
    <property type="entry name" value="DNA helicase RuvA subunit, C-terminal domain"/>
    <property type="match status" value="1"/>
</dbReference>
<proteinExistence type="predicted"/>
<dbReference type="OrthoDB" id="10009520at2759"/>
<dbReference type="VEuPathDB" id="AmoebaDB:FDP41_000306"/>
<evidence type="ECO:0000259" key="9">
    <source>
        <dbReference type="PROSITE" id="PS51140"/>
    </source>
</evidence>
<evidence type="ECO:0000313" key="11">
    <source>
        <dbReference type="EMBL" id="KAF0984407.1"/>
    </source>
</evidence>
<keyword evidence="12" id="KW-1185">Reference proteome</keyword>
<dbReference type="Proteomes" id="UP000444721">
    <property type="component" value="Unassembled WGS sequence"/>
</dbReference>
<evidence type="ECO:0000259" key="10">
    <source>
        <dbReference type="PROSITE" id="PS51873"/>
    </source>
</evidence>
<keyword evidence="7" id="KW-0833">Ubl conjugation pathway</keyword>
<accession>A0A6A5C530</accession>
<dbReference type="GO" id="GO:0016567">
    <property type="term" value="P:protein ubiquitination"/>
    <property type="evidence" value="ECO:0007669"/>
    <property type="project" value="InterPro"/>
</dbReference>
<dbReference type="InterPro" id="IPR009060">
    <property type="entry name" value="UBA-like_sf"/>
</dbReference>
<dbReference type="InterPro" id="IPR044066">
    <property type="entry name" value="TRIAD_supradom"/>
</dbReference>
<evidence type="ECO:0000256" key="8">
    <source>
        <dbReference type="ARBA" id="ARBA00022833"/>
    </source>
</evidence>